<evidence type="ECO:0000256" key="2">
    <source>
        <dbReference type="ARBA" id="ARBA00022771"/>
    </source>
</evidence>
<evidence type="ECO:0000256" key="1">
    <source>
        <dbReference type="ARBA" id="ARBA00022723"/>
    </source>
</evidence>
<protein>
    <recommendedName>
        <fullName evidence="7">RING-type domain-containing protein</fullName>
    </recommendedName>
</protein>
<keyword evidence="2 5" id="KW-0863">Zinc-finger</keyword>
<comment type="subunit">
    <text evidence="4">Interacts with DREB2A.</text>
</comment>
<dbReference type="GO" id="GO:0051865">
    <property type="term" value="P:protein autoubiquitination"/>
    <property type="evidence" value="ECO:0007669"/>
    <property type="project" value="UniProtKB-ARBA"/>
</dbReference>
<evidence type="ECO:0000259" key="7">
    <source>
        <dbReference type="PROSITE" id="PS50089"/>
    </source>
</evidence>
<dbReference type="InterPro" id="IPR017907">
    <property type="entry name" value="Znf_RING_CS"/>
</dbReference>
<dbReference type="AlphaFoldDB" id="A0A067ESL7"/>
<dbReference type="PROSITE" id="PS50089">
    <property type="entry name" value="ZF_RING_2"/>
    <property type="match status" value="1"/>
</dbReference>
<feature type="region of interest" description="Disordered" evidence="6">
    <location>
        <begin position="114"/>
        <end position="169"/>
    </location>
</feature>
<evidence type="ECO:0000313" key="8">
    <source>
        <dbReference type="EMBL" id="KDO53911.1"/>
    </source>
</evidence>
<name>A0A067ESL7_CITSI</name>
<evidence type="ECO:0000313" key="9">
    <source>
        <dbReference type="Proteomes" id="UP000027120"/>
    </source>
</evidence>
<dbReference type="Gene3D" id="3.30.40.10">
    <property type="entry name" value="Zinc/RING finger domain, C3HC4 (zinc finger)"/>
    <property type="match status" value="1"/>
</dbReference>
<evidence type="ECO:0000256" key="5">
    <source>
        <dbReference type="PROSITE-ProRule" id="PRU00175"/>
    </source>
</evidence>
<dbReference type="FunFam" id="3.30.40.10:FF:000033">
    <property type="entry name" value="Polycomb group RING finger protein 3"/>
    <property type="match status" value="1"/>
</dbReference>
<proteinExistence type="predicted"/>
<dbReference type="PANTHER" id="PTHR46293">
    <property type="entry name" value="E3 UBIQUITIN PROTEIN LIGASE DRIP1"/>
    <property type="match status" value="1"/>
</dbReference>
<evidence type="ECO:0000256" key="3">
    <source>
        <dbReference type="ARBA" id="ARBA00022833"/>
    </source>
</evidence>
<dbReference type="InterPro" id="IPR001841">
    <property type="entry name" value="Znf_RING"/>
</dbReference>
<dbReference type="Pfam" id="PF13923">
    <property type="entry name" value="zf-C3HC4_2"/>
    <property type="match status" value="1"/>
</dbReference>
<accession>A0A067ESL7</accession>
<dbReference type="PANTHER" id="PTHR46293:SF3">
    <property type="entry name" value="E3 UBIQUITIN PROTEIN LIGASE DRIPH-RELATED"/>
    <property type="match status" value="1"/>
</dbReference>
<dbReference type="EMBL" id="KK785004">
    <property type="protein sequence ID" value="KDO53911.1"/>
    <property type="molecule type" value="Genomic_DNA"/>
</dbReference>
<dbReference type="GO" id="GO:0008270">
    <property type="term" value="F:zinc ion binding"/>
    <property type="evidence" value="ECO:0007669"/>
    <property type="project" value="UniProtKB-KW"/>
</dbReference>
<keyword evidence="1" id="KW-0479">Metal-binding</keyword>
<dbReference type="SMART" id="SM00184">
    <property type="entry name" value="RING"/>
    <property type="match status" value="1"/>
</dbReference>
<dbReference type="Proteomes" id="UP000027120">
    <property type="component" value="Unassembled WGS sequence"/>
</dbReference>
<dbReference type="InterPro" id="IPR013083">
    <property type="entry name" value="Znf_RING/FYVE/PHD"/>
</dbReference>
<evidence type="ECO:0000256" key="4">
    <source>
        <dbReference type="ARBA" id="ARBA00064110"/>
    </source>
</evidence>
<feature type="domain" description="RING-type" evidence="7">
    <location>
        <begin position="21"/>
        <end position="62"/>
    </location>
</feature>
<dbReference type="InterPro" id="IPR044807">
    <property type="entry name" value="DRIP1-like"/>
</dbReference>
<feature type="compositionally biased region" description="Low complexity" evidence="6">
    <location>
        <begin position="122"/>
        <end position="132"/>
    </location>
</feature>
<dbReference type="SUPFAM" id="SSF57850">
    <property type="entry name" value="RING/U-box"/>
    <property type="match status" value="1"/>
</dbReference>
<dbReference type="GO" id="GO:0004842">
    <property type="term" value="F:ubiquitin-protein transferase activity"/>
    <property type="evidence" value="ECO:0007669"/>
    <property type="project" value="InterPro"/>
</dbReference>
<organism evidence="8 9">
    <name type="scientific">Citrus sinensis</name>
    <name type="common">Sweet orange</name>
    <name type="synonym">Citrus aurantium var. sinensis</name>
    <dbReference type="NCBI Taxonomy" id="2711"/>
    <lineage>
        <taxon>Eukaryota</taxon>
        <taxon>Viridiplantae</taxon>
        <taxon>Streptophyta</taxon>
        <taxon>Embryophyta</taxon>
        <taxon>Tracheophyta</taxon>
        <taxon>Spermatophyta</taxon>
        <taxon>Magnoliopsida</taxon>
        <taxon>eudicotyledons</taxon>
        <taxon>Gunneridae</taxon>
        <taxon>Pentapetalae</taxon>
        <taxon>rosids</taxon>
        <taxon>malvids</taxon>
        <taxon>Sapindales</taxon>
        <taxon>Rutaceae</taxon>
        <taxon>Aurantioideae</taxon>
        <taxon>Citrus</taxon>
    </lineage>
</organism>
<dbReference type="PROSITE" id="PS00518">
    <property type="entry name" value="ZF_RING_1"/>
    <property type="match status" value="1"/>
</dbReference>
<gene>
    <name evidence="8" type="ORF">CISIN_1g017653mg</name>
</gene>
<reference evidence="8 9" key="1">
    <citation type="submission" date="2014-04" db="EMBL/GenBank/DDBJ databases">
        <authorList>
            <consortium name="International Citrus Genome Consortium"/>
            <person name="Gmitter F."/>
            <person name="Chen C."/>
            <person name="Farmerie W."/>
            <person name="Harkins T."/>
            <person name="Desany B."/>
            <person name="Mohiuddin M."/>
            <person name="Kodira C."/>
            <person name="Borodovsky M."/>
            <person name="Lomsadze A."/>
            <person name="Burns P."/>
            <person name="Jenkins J."/>
            <person name="Prochnik S."/>
            <person name="Shu S."/>
            <person name="Chapman J."/>
            <person name="Pitluck S."/>
            <person name="Schmutz J."/>
            <person name="Rokhsar D."/>
        </authorList>
    </citation>
    <scope>NUCLEOTIDE SEQUENCE</scope>
</reference>
<dbReference type="SMR" id="A0A067ESL7"/>
<dbReference type="STRING" id="2711.A0A067ESL7"/>
<dbReference type="CDD" id="cd16525">
    <property type="entry name" value="RING-HC_PCGF"/>
    <property type="match status" value="1"/>
</dbReference>
<keyword evidence="3" id="KW-0862">Zinc</keyword>
<keyword evidence="9" id="KW-1185">Reference proteome</keyword>
<evidence type="ECO:0000256" key="6">
    <source>
        <dbReference type="SAM" id="MobiDB-lite"/>
    </source>
</evidence>
<sequence length="368" mass="40885">MATTEQTLKVNREKLVACMTCPLCSKLFRDATTISECLHSFCRKCIYEKITEEEIDSCPVCNTDLGCAPLEKLRADHNLQDLRIKIFPSKRRNLDAPDSVSSVPLPARRKEISLSSLAISTPKSPVKSSSSGRRSKPVPKKTLVQEEYTSPIEEPIKDVEDPPELSSEPLCRNTQTKRQILSAAESSIQHTPDKGTEDIARPFDGKSDLWKPLNVLVEAATRPRKSLGRPKKAAVSAGLNVSAQAVVDTNQRFDGRFGPIWFSLVASDEQEGDEPLPQISSCYLRVKDGRLPVSFIKRYIVKKLNLISEAEVEISLRGQPVLSTLELHNLINWWVQTSSASERIQTVVGSSAKDFVMVLSYGRKAQPP</sequence>